<evidence type="ECO:0000259" key="2">
    <source>
        <dbReference type="Pfam" id="PF22124"/>
    </source>
</evidence>
<dbReference type="Gene3D" id="2.70.98.50">
    <property type="entry name" value="putative glycoside hydrolase family protein from bacillus halodurans"/>
    <property type="match status" value="1"/>
</dbReference>
<gene>
    <name evidence="3" type="ORF">S01H1_39346</name>
</gene>
<comment type="caution">
    <text evidence="3">The sequence shown here is derived from an EMBL/GenBank/DDBJ whole genome shotgun (WGS) entry which is preliminary data.</text>
</comment>
<dbReference type="PANTHER" id="PTHR31084">
    <property type="entry name" value="ALPHA-L-FUCOSIDASE 2"/>
    <property type="match status" value="1"/>
</dbReference>
<feature type="domain" description="Glycosyl hydrolase family 95 catalytic" evidence="2">
    <location>
        <begin position="146"/>
        <end position="268"/>
    </location>
</feature>
<feature type="non-terminal residue" evidence="3">
    <location>
        <position position="268"/>
    </location>
</feature>
<dbReference type="EMBL" id="BARS01024823">
    <property type="protein sequence ID" value="GAG12190.1"/>
    <property type="molecule type" value="Genomic_DNA"/>
</dbReference>
<dbReference type="GO" id="GO:0005975">
    <property type="term" value="P:carbohydrate metabolic process"/>
    <property type="evidence" value="ECO:0007669"/>
    <property type="project" value="InterPro"/>
</dbReference>
<accession>X0V241</accession>
<feature type="domain" description="Glycosyl hydrolase family 95 N-terminal" evidence="1">
    <location>
        <begin position="1"/>
        <end position="119"/>
    </location>
</feature>
<protein>
    <submittedName>
        <fullName evidence="3">Uncharacterized protein</fullName>
    </submittedName>
</protein>
<organism evidence="3">
    <name type="scientific">marine sediment metagenome</name>
    <dbReference type="NCBI Taxonomy" id="412755"/>
    <lineage>
        <taxon>unclassified sequences</taxon>
        <taxon>metagenomes</taxon>
        <taxon>ecological metagenomes</taxon>
    </lineage>
</organism>
<dbReference type="SUPFAM" id="SSF48208">
    <property type="entry name" value="Six-hairpin glycosidases"/>
    <property type="match status" value="1"/>
</dbReference>
<name>X0V241_9ZZZZ</name>
<proteinExistence type="predicted"/>
<dbReference type="InterPro" id="IPR054363">
    <property type="entry name" value="GH95_cat"/>
</dbReference>
<dbReference type="GO" id="GO:0004560">
    <property type="term" value="F:alpha-L-fucosidase activity"/>
    <property type="evidence" value="ECO:0007669"/>
    <property type="project" value="TreeGrafter"/>
</dbReference>
<feature type="non-terminal residue" evidence="3">
    <location>
        <position position="1"/>
    </location>
</feature>
<dbReference type="Pfam" id="PF14498">
    <property type="entry name" value="Glyco_hyd_65N_2"/>
    <property type="match status" value="1"/>
</dbReference>
<dbReference type="InterPro" id="IPR027414">
    <property type="entry name" value="GH95_N_dom"/>
</dbReference>
<evidence type="ECO:0000313" key="3">
    <source>
        <dbReference type="EMBL" id="GAG12190.1"/>
    </source>
</evidence>
<evidence type="ECO:0000259" key="1">
    <source>
        <dbReference type="Pfam" id="PF14498"/>
    </source>
</evidence>
<sequence length="268" mass="29791">RRELNIRESVAGVEYTAGGVKYKREYFSSYPNQVLVARLTADKPGSYTGKITFSDAHSAKVTAEKNKITASGKLNNGLQFETQVLVLNQGGSVKAEGSEIKFAKADSLTILLGADTDYLGNYEKKWRQEHPHELLNKQLAAAAGKSYESLRSAHVKDHQSLFNRVDLDTGKTAAKIALLGTNERLAAYKGGAKDPELESLFFQYGRYLLIGSSRPGCLPANLQGIWNQKNNAPWHSDYHTNINIQMNYWPAEQTNLAECHEPLIDMIE</sequence>
<dbReference type="InterPro" id="IPR008928">
    <property type="entry name" value="6-hairpin_glycosidase_sf"/>
</dbReference>
<dbReference type="AlphaFoldDB" id="X0V241"/>
<dbReference type="PANTHER" id="PTHR31084:SF0">
    <property type="entry name" value="ALPHA-L-FUCOSIDASE 2"/>
    <property type="match status" value="1"/>
</dbReference>
<dbReference type="Pfam" id="PF22124">
    <property type="entry name" value="Glyco_hydro_95_cat"/>
    <property type="match status" value="1"/>
</dbReference>
<reference evidence="3" key="1">
    <citation type="journal article" date="2014" name="Front. Microbiol.">
        <title>High frequency of phylogenetically diverse reductive dehalogenase-homologous genes in deep subseafloor sedimentary metagenomes.</title>
        <authorList>
            <person name="Kawai M."/>
            <person name="Futagami T."/>
            <person name="Toyoda A."/>
            <person name="Takaki Y."/>
            <person name="Nishi S."/>
            <person name="Hori S."/>
            <person name="Arai W."/>
            <person name="Tsubouchi T."/>
            <person name="Morono Y."/>
            <person name="Uchiyama I."/>
            <person name="Ito T."/>
            <person name="Fujiyama A."/>
            <person name="Inagaki F."/>
            <person name="Takami H."/>
        </authorList>
    </citation>
    <scope>NUCLEOTIDE SEQUENCE</scope>
    <source>
        <strain evidence="3">Expedition CK06-06</strain>
    </source>
</reference>